<sequence length="135" mass="15207">MGYSIQLRSGHQIELSSYHQDLTDQERLAGLLTREDNLQTLQMLRQAQDDLPVLLLEPEQTRLDTDFSASFGEVSSMPPVLCVSTWVGEAHAGSEADYSALKIIWFQGAFGLPDPQIAAQLEELDWVKHSKCFVW</sequence>
<comment type="caution">
    <text evidence="1">The sequence shown here is derived from an EMBL/GenBank/DDBJ whole genome shotgun (WGS) entry which is preliminary data.</text>
</comment>
<keyword evidence="2" id="KW-1185">Reference proteome</keyword>
<dbReference type="RefSeq" id="WP_146888497.1">
    <property type="nucleotide sequence ID" value="NZ_BJXB01000025.1"/>
</dbReference>
<dbReference type="EMBL" id="BJXB01000025">
    <property type="protein sequence ID" value="GEM48919.1"/>
    <property type="molecule type" value="Genomic_DNA"/>
</dbReference>
<protein>
    <submittedName>
        <fullName evidence="1">Uncharacterized protein</fullName>
    </submittedName>
</protein>
<evidence type="ECO:0000313" key="2">
    <source>
        <dbReference type="Proteomes" id="UP000321306"/>
    </source>
</evidence>
<dbReference type="AlphaFoldDB" id="A0A511N7V4"/>
<reference evidence="1 2" key="1">
    <citation type="submission" date="2019-07" db="EMBL/GenBank/DDBJ databases">
        <title>Whole genome shotgun sequence of Deinococcus cellulosilyticus NBRC 106333.</title>
        <authorList>
            <person name="Hosoyama A."/>
            <person name="Uohara A."/>
            <person name="Ohji S."/>
            <person name="Ichikawa N."/>
        </authorList>
    </citation>
    <scope>NUCLEOTIDE SEQUENCE [LARGE SCALE GENOMIC DNA]</scope>
    <source>
        <strain evidence="1 2">NBRC 106333</strain>
    </source>
</reference>
<accession>A0A511N7V4</accession>
<evidence type="ECO:0000313" key="1">
    <source>
        <dbReference type="EMBL" id="GEM48919.1"/>
    </source>
</evidence>
<dbReference type="Proteomes" id="UP000321306">
    <property type="component" value="Unassembled WGS sequence"/>
</dbReference>
<name>A0A511N7V4_DEIC1</name>
<dbReference type="OrthoDB" id="283452at2"/>
<organism evidence="1 2">
    <name type="scientific">Deinococcus cellulosilyticus (strain DSM 18568 / NBRC 106333 / KACC 11606 / 5516J-15)</name>
    <dbReference type="NCBI Taxonomy" id="1223518"/>
    <lineage>
        <taxon>Bacteria</taxon>
        <taxon>Thermotogati</taxon>
        <taxon>Deinococcota</taxon>
        <taxon>Deinococci</taxon>
        <taxon>Deinococcales</taxon>
        <taxon>Deinococcaceae</taxon>
        <taxon>Deinococcus</taxon>
    </lineage>
</organism>
<gene>
    <name evidence="1" type="ORF">DC3_45540</name>
</gene>
<proteinExistence type="predicted"/>